<dbReference type="InterPro" id="IPR003787">
    <property type="entry name" value="Sulphur_relay_DsrE/F-like"/>
</dbReference>
<keyword evidence="2 5" id="KW-0812">Transmembrane</keyword>
<dbReference type="PANTHER" id="PTHR37691:SF1">
    <property type="entry name" value="BLR3518 PROTEIN"/>
    <property type="match status" value="1"/>
</dbReference>
<dbReference type="EMBL" id="JBHSKT010000001">
    <property type="protein sequence ID" value="MFC5269430.1"/>
    <property type="molecule type" value="Genomic_DNA"/>
</dbReference>
<name>A0ABW0E8Q9_9BACT</name>
<organism evidence="6 7">
    <name type="scientific">Adhaeribacter terreus</name>
    <dbReference type="NCBI Taxonomy" id="529703"/>
    <lineage>
        <taxon>Bacteria</taxon>
        <taxon>Pseudomonadati</taxon>
        <taxon>Bacteroidota</taxon>
        <taxon>Cytophagia</taxon>
        <taxon>Cytophagales</taxon>
        <taxon>Hymenobacteraceae</taxon>
        <taxon>Adhaeribacter</taxon>
    </lineage>
</organism>
<evidence type="ECO:0000256" key="4">
    <source>
        <dbReference type="ARBA" id="ARBA00023136"/>
    </source>
</evidence>
<evidence type="ECO:0000313" key="7">
    <source>
        <dbReference type="Proteomes" id="UP001596161"/>
    </source>
</evidence>
<feature type="transmembrane region" description="Helical" evidence="5">
    <location>
        <begin position="12"/>
        <end position="31"/>
    </location>
</feature>
<evidence type="ECO:0000313" key="6">
    <source>
        <dbReference type="EMBL" id="MFC5269430.1"/>
    </source>
</evidence>
<evidence type="ECO:0000256" key="1">
    <source>
        <dbReference type="ARBA" id="ARBA00004141"/>
    </source>
</evidence>
<dbReference type="SUPFAM" id="SSF75169">
    <property type="entry name" value="DsrEFH-like"/>
    <property type="match status" value="1"/>
</dbReference>
<gene>
    <name evidence="6" type="ORF">ACFPIB_02335</name>
</gene>
<sequence>MQPNTLNKISFLALRIMGSLIFITAAFNHLFQTSETAARLQKAKMGFLATSISNHETLIILAGIGLLVGGLMLFAGFQTRKAALLLMLILIPITLTVQVGSAATMGPLFKNIAIMGVLVFFMANGSVYYGLDQFLQKRKLLVTKLNSGGKMAILGIMTITLFSACSSANAVNTATKTTAQAKKNYGILISQPDHLKAAVNTAQTMRKDTKYNADKIVVMACAKSVEAFKKDSEMKAVFEAGKAAGVTFKVCGMSLEKFKISPEELLEGATIVPNGLTYMFDLKQDGFVTVEL</sequence>
<feature type="transmembrane region" description="Helical" evidence="5">
    <location>
        <begin position="112"/>
        <end position="131"/>
    </location>
</feature>
<dbReference type="RefSeq" id="WP_378015806.1">
    <property type="nucleotide sequence ID" value="NZ_JBHSKT010000001.1"/>
</dbReference>
<feature type="transmembrane region" description="Helical" evidence="5">
    <location>
        <begin position="152"/>
        <end position="171"/>
    </location>
</feature>
<reference evidence="7" key="1">
    <citation type="journal article" date="2019" name="Int. J. Syst. Evol. Microbiol.">
        <title>The Global Catalogue of Microorganisms (GCM) 10K type strain sequencing project: providing services to taxonomists for standard genome sequencing and annotation.</title>
        <authorList>
            <consortium name="The Broad Institute Genomics Platform"/>
            <consortium name="The Broad Institute Genome Sequencing Center for Infectious Disease"/>
            <person name="Wu L."/>
            <person name="Ma J."/>
        </authorList>
    </citation>
    <scope>NUCLEOTIDE SEQUENCE [LARGE SCALE GENOMIC DNA]</scope>
    <source>
        <strain evidence="7">KACC 12602</strain>
    </source>
</reference>
<evidence type="ECO:0000256" key="2">
    <source>
        <dbReference type="ARBA" id="ARBA00022692"/>
    </source>
</evidence>
<dbReference type="Pfam" id="PF07681">
    <property type="entry name" value="DoxX"/>
    <property type="match status" value="1"/>
</dbReference>
<keyword evidence="4 5" id="KW-0472">Membrane</keyword>
<dbReference type="InterPro" id="IPR027396">
    <property type="entry name" value="DsrEFH-like"/>
</dbReference>
<evidence type="ECO:0000256" key="3">
    <source>
        <dbReference type="ARBA" id="ARBA00022989"/>
    </source>
</evidence>
<dbReference type="InterPro" id="IPR032808">
    <property type="entry name" value="DoxX"/>
</dbReference>
<comment type="subcellular location">
    <subcellularLocation>
        <location evidence="1">Membrane</location>
        <topology evidence="1">Multi-pass membrane protein</topology>
    </subcellularLocation>
</comment>
<dbReference type="Proteomes" id="UP001596161">
    <property type="component" value="Unassembled WGS sequence"/>
</dbReference>
<dbReference type="Pfam" id="PF02635">
    <property type="entry name" value="DsrE"/>
    <property type="match status" value="1"/>
</dbReference>
<accession>A0ABW0E8Q9</accession>
<dbReference type="PANTHER" id="PTHR37691">
    <property type="entry name" value="BLR3518 PROTEIN"/>
    <property type="match status" value="1"/>
</dbReference>
<proteinExistence type="predicted"/>
<evidence type="ECO:0000256" key="5">
    <source>
        <dbReference type="SAM" id="Phobius"/>
    </source>
</evidence>
<feature type="transmembrane region" description="Helical" evidence="5">
    <location>
        <begin position="84"/>
        <end position="106"/>
    </location>
</feature>
<feature type="transmembrane region" description="Helical" evidence="5">
    <location>
        <begin position="58"/>
        <end position="77"/>
    </location>
</feature>
<protein>
    <submittedName>
        <fullName evidence="6">DoxX family membrane protein</fullName>
    </submittedName>
</protein>
<keyword evidence="7" id="KW-1185">Reference proteome</keyword>
<comment type="caution">
    <text evidence="6">The sequence shown here is derived from an EMBL/GenBank/DDBJ whole genome shotgun (WGS) entry which is preliminary data.</text>
</comment>
<keyword evidence="3 5" id="KW-1133">Transmembrane helix</keyword>
<dbReference type="Gene3D" id="3.40.1260.10">
    <property type="entry name" value="DsrEFH-like"/>
    <property type="match status" value="1"/>
</dbReference>